<name>A0A9N9AY42_9GLOM</name>
<evidence type="ECO:0000313" key="1">
    <source>
        <dbReference type="EMBL" id="CAG8546832.1"/>
    </source>
</evidence>
<sequence length="565" mass="65696">METDTTQIIKSSSKHTEMSIVGNTTISDLPIECFTRIFSFLVEDLSTVFSATLVNRTWCRAIMPLLWFDTLTYDHEKGYKIIETLIRCMNEEERKELIDSGVDYAASCPRPLFLYSAFIKEINWANLEYMVYCDTSYHDEFIPENSIWIKYFDVENMKEKIVAQLCKLIFRTANLEKLYIQIRYYDVAFLKFMTLPNVSIALANLKQVALHGRRFILENDEFDEYDKYTKDLMNVNDLVLGLKSYSHCITFLEVNFDIMIESAIRHLCDLIESQRHIEHAVFYNFNEKHFSIILALKSKWNTLVRLEFVHSEVSNWVITLFRNLGTFIKLEAVAFIDCEGYLGSIATVDCWETPRPKFLRQLYFDSSGINDILIPLIKISGITLEKLTVLKGCSDALFSCIAGYATNLLCLEINLDKLTIPSFLQAIMKLQNLQQLSMLQATNIESFSDEFWIGLSESNIDSLYFNCLLSPQGLTTLLSNQTNPIKRLGLGQAVLLTNQHFTSMLNFCQKRQIYFSLFLSSYVHLSRYDSSLVEQLKEWVKFVPLKKFDKYHCFKGSDRYDMKKE</sequence>
<comment type="caution">
    <text evidence="1">The sequence shown here is derived from an EMBL/GenBank/DDBJ whole genome shotgun (WGS) entry which is preliminary data.</text>
</comment>
<evidence type="ECO:0000313" key="2">
    <source>
        <dbReference type="Proteomes" id="UP000789831"/>
    </source>
</evidence>
<dbReference type="OrthoDB" id="2315951at2759"/>
<reference evidence="1" key="1">
    <citation type="submission" date="2021-06" db="EMBL/GenBank/DDBJ databases">
        <authorList>
            <person name="Kallberg Y."/>
            <person name="Tangrot J."/>
            <person name="Rosling A."/>
        </authorList>
    </citation>
    <scope>NUCLEOTIDE SEQUENCE</scope>
    <source>
        <strain evidence="1">MT106</strain>
    </source>
</reference>
<organism evidence="1 2">
    <name type="scientific">Ambispora gerdemannii</name>
    <dbReference type="NCBI Taxonomy" id="144530"/>
    <lineage>
        <taxon>Eukaryota</taxon>
        <taxon>Fungi</taxon>
        <taxon>Fungi incertae sedis</taxon>
        <taxon>Mucoromycota</taxon>
        <taxon>Glomeromycotina</taxon>
        <taxon>Glomeromycetes</taxon>
        <taxon>Archaeosporales</taxon>
        <taxon>Ambisporaceae</taxon>
        <taxon>Ambispora</taxon>
    </lineage>
</organism>
<dbReference type="AlphaFoldDB" id="A0A9N9AY42"/>
<dbReference type="Proteomes" id="UP000789831">
    <property type="component" value="Unassembled WGS sequence"/>
</dbReference>
<dbReference type="CDD" id="cd09917">
    <property type="entry name" value="F-box_SF"/>
    <property type="match status" value="1"/>
</dbReference>
<dbReference type="EMBL" id="CAJVPL010001012">
    <property type="protein sequence ID" value="CAG8546832.1"/>
    <property type="molecule type" value="Genomic_DNA"/>
</dbReference>
<proteinExistence type="predicted"/>
<dbReference type="Gene3D" id="1.20.1280.50">
    <property type="match status" value="1"/>
</dbReference>
<keyword evidence="2" id="KW-1185">Reference proteome</keyword>
<protein>
    <submittedName>
        <fullName evidence="1">8247_t:CDS:1</fullName>
    </submittedName>
</protein>
<accession>A0A9N9AY42</accession>
<gene>
    <name evidence="1" type="ORF">AGERDE_LOCUS6460</name>
</gene>
<dbReference type="InterPro" id="IPR036047">
    <property type="entry name" value="F-box-like_dom_sf"/>
</dbReference>
<dbReference type="SUPFAM" id="SSF81383">
    <property type="entry name" value="F-box domain"/>
    <property type="match status" value="1"/>
</dbReference>